<dbReference type="EMBL" id="MKKU01000139">
    <property type="protein sequence ID" value="RNF22351.1"/>
    <property type="molecule type" value="Genomic_DNA"/>
</dbReference>
<dbReference type="InterPro" id="IPR004245">
    <property type="entry name" value="DUF229"/>
</dbReference>
<gene>
    <name evidence="2" type="ORF">Tco025E_03193</name>
</gene>
<feature type="transmembrane region" description="Helical" evidence="1">
    <location>
        <begin position="82"/>
        <end position="101"/>
    </location>
</feature>
<dbReference type="GeneID" id="40316804"/>
<name>A0A3R7NHX6_9TRYP</name>
<evidence type="ECO:0000313" key="3">
    <source>
        <dbReference type="Proteomes" id="UP000284403"/>
    </source>
</evidence>
<dbReference type="PANTHER" id="PTHR10974">
    <property type="entry name" value="FI08016P-RELATED"/>
    <property type="match status" value="1"/>
</dbReference>
<dbReference type="GO" id="GO:0005615">
    <property type="term" value="C:extracellular space"/>
    <property type="evidence" value="ECO:0007669"/>
    <property type="project" value="TreeGrafter"/>
</dbReference>
<feature type="transmembrane region" description="Helical" evidence="1">
    <location>
        <begin position="49"/>
        <end position="70"/>
    </location>
</feature>
<evidence type="ECO:0000256" key="1">
    <source>
        <dbReference type="SAM" id="Phobius"/>
    </source>
</evidence>
<reference evidence="2 3" key="1">
    <citation type="journal article" date="2018" name="BMC Genomics">
        <title>Genomic comparison of Trypanosoma conorhini and Trypanosoma rangeli to Trypanosoma cruzi strains of high and low virulence.</title>
        <authorList>
            <person name="Bradwell K.R."/>
            <person name="Koparde V.N."/>
            <person name="Matveyev A.V."/>
            <person name="Serrano M.G."/>
            <person name="Alves J.M."/>
            <person name="Parikh H."/>
            <person name="Huang B."/>
            <person name="Lee V."/>
            <person name="Espinosa-Alvarez O."/>
            <person name="Ortiz P.A."/>
            <person name="Costa-Martins A.G."/>
            <person name="Teixeira M.M."/>
            <person name="Buck G.A."/>
        </authorList>
    </citation>
    <scope>NUCLEOTIDE SEQUENCE [LARGE SCALE GENOMIC DNA]</scope>
    <source>
        <strain evidence="2 3">025E</strain>
    </source>
</reference>
<keyword evidence="1" id="KW-1133">Transmembrane helix</keyword>
<keyword evidence="3" id="KW-1185">Reference proteome</keyword>
<keyword evidence="1" id="KW-0472">Membrane</keyword>
<dbReference type="PANTHER" id="PTHR10974:SF1">
    <property type="entry name" value="FI08016P-RELATED"/>
    <property type="match status" value="1"/>
</dbReference>
<feature type="transmembrane region" description="Helical" evidence="1">
    <location>
        <begin position="6"/>
        <end position="28"/>
    </location>
</feature>
<dbReference type="Proteomes" id="UP000284403">
    <property type="component" value="Unassembled WGS sequence"/>
</dbReference>
<dbReference type="Pfam" id="PF02995">
    <property type="entry name" value="DUF229"/>
    <property type="match status" value="1"/>
</dbReference>
<comment type="caution">
    <text evidence="2">The sequence shown here is derived from an EMBL/GenBank/DDBJ whole genome shotgun (WGS) entry which is preliminary data.</text>
</comment>
<feature type="transmembrane region" description="Helical" evidence="1">
    <location>
        <begin position="169"/>
        <end position="189"/>
    </location>
</feature>
<evidence type="ECO:0000313" key="2">
    <source>
        <dbReference type="EMBL" id="RNF22351.1"/>
    </source>
</evidence>
<dbReference type="OrthoDB" id="413313at2759"/>
<sequence>MWLGMSRLVTYLPICITMVLIFCSWWMLVQMAKGIRGVSFAARIARECCSVALGIAAYAVLFLPVTFRWVGASSLMQRRNLWNAFLLASIVVAVIHFFIHLTISARHRQTQELMLIFFRILADSVMLCSGCAIVLGPACRVFQCFWGSKRHGEKDELRSRRLPFWRMRIILIGGVLALMLFVPIIPLFLPGDAKRLLEVGMLGDRVDFCGLEGLALSRAAATGWVLPEYTHRRLLNAFGGSDQCGTNTISFLDEEEEVLVVFPLCPDGKEQPRVYIERPERSELNGGTEVLPKVLNMSKVWHQTLEMRYGTNETVHQSMGVHVTRDPAGVIQSVEVIPSRLIPVSRKPRSDYERIARAGWSSSKVWEVPLGESGAYSVHCPTSDYEEYHVFPPVRCRKAAAGEKVFEGKGRDDAGPPASVLVLVLDAVSRAEVQRSLPKFRNWLRNFRSNRSSKHVFVEAQGATTISHSTDANLVPLFTGNILSRVRGRKSEIAERSLFRLAKQKYGSRFSTSYTIGDCMDVMLSLFGGTKDSAGFGEPYGNDLDYNTFGPFCHIQYSALEGNFQGANSILRRCIGQQYVHEYVLNYTRALVRRRLRRRRQENQQTQAMSPSQNASVPLQDDAVFFLDVLHLLEGHEGTHGVVYLVDDALTAFLDDLQKRLGFFDDPSNALLLLSDHGNHMGPYYELTAPGQLERALPFAGFILHRELLSRMDRIKGYAAGLSLSNMMQRTRRISTTLDLHMTLADLLGVEAKVPRTLRNLAVLPSSLFDARDVPSRLERCSELGALDSKRSGCFLMWCEKK</sequence>
<keyword evidence="1 2" id="KW-0812">Transmembrane</keyword>
<organism evidence="2 3">
    <name type="scientific">Trypanosoma conorhini</name>
    <dbReference type="NCBI Taxonomy" id="83891"/>
    <lineage>
        <taxon>Eukaryota</taxon>
        <taxon>Discoba</taxon>
        <taxon>Euglenozoa</taxon>
        <taxon>Kinetoplastea</taxon>
        <taxon>Metakinetoplastina</taxon>
        <taxon>Trypanosomatida</taxon>
        <taxon>Trypanosomatidae</taxon>
        <taxon>Trypanosoma</taxon>
    </lineage>
</organism>
<accession>A0A3R7NHX6</accession>
<dbReference type="RefSeq" id="XP_029229808.1">
    <property type="nucleotide sequence ID" value="XM_029370114.1"/>
</dbReference>
<protein>
    <submittedName>
        <fullName evidence="2">Putative transmembrane protein</fullName>
    </submittedName>
</protein>
<proteinExistence type="predicted"/>
<dbReference type="AlphaFoldDB" id="A0A3R7NHX6"/>